<dbReference type="EMBL" id="JAUSXV010000001">
    <property type="protein sequence ID" value="MDQ0649527.1"/>
    <property type="molecule type" value="Genomic_DNA"/>
</dbReference>
<name>A0AAW8F2S1_9MICO</name>
<sequence>MFDPNGIRVRALPMLDASEQVALERITAGGGVRLAKERLPWPMAMDALRAAASS</sequence>
<dbReference type="Proteomes" id="UP001244427">
    <property type="component" value="Unassembled WGS sequence"/>
</dbReference>
<dbReference type="RefSeq" id="WP_307298940.1">
    <property type="nucleotide sequence ID" value="NZ_JAUSXV010000001.1"/>
</dbReference>
<proteinExistence type="predicted"/>
<evidence type="ECO:0000313" key="2">
    <source>
        <dbReference type="Proteomes" id="UP001244427"/>
    </source>
</evidence>
<evidence type="ECO:0000313" key="1">
    <source>
        <dbReference type="EMBL" id="MDQ0649527.1"/>
    </source>
</evidence>
<keyword evidence="2" id="KW-1185">Reference proteome</keyword>
<gene>
    <name evidence="1" type="ORF">QFZ53_003723</name>
</gene>
<comment type="caution">
    <text evidence="1">The sequence shown here is derived from an EMBL/GenBank/DDBJ whole genome shotgun (WGS) entry which is preliminary data.</text>
</comment>
<organism evidence="1 2">
    <name type="scientific">Microbacterium natoriense</name>
    <dbReference type="NCBI Taxonomy" id="284570"/>
    <lineage>
        <taxon>Bacteria</taxon>
        <taxon>Bacillati</taxon>
        <taxon>Actinomycetota</taxon>
        <taxon>Actinomycetes</taxon>
        <taxon>Micrococcales</taxon>
        <taxon>Microbacteriaceae</taxon>
        <taxon>Microbacterium</taxon>
    </lineage>
</organism>
<reference evidence="1 2" key="1">
    <citation type="submission" date="2023-07" db="EMBL/GenBank/DDBJ databases">
        <title>Comparative genomics of wheat-associated soil bacteria to identify genetic determinants of phenazine resistance.</title>
        <authorList>
            <person name="Mouncey N."/>
        </authorList>
    </citation>
    <scope>NUCLEOTIDE SEQUENCE [LARGE SCALE GENOMIC DNA]</scope>
    <source>
        <strain evidence="1 2">W4I9-1</strain>
    </source>
</reference>
<accession>A0AAW8F2S1</accession>
<dbReference type="AlphaFoldDB" id="A0AAW8F2S1"/>
<protein>
    <submittedName>
        <fullName evidence="1">Uncharacterized protein</fullName>
    </submittedName>
</protein>